<dbReference type="EMBL" id="LWDP01000060">
    <property type="protein sequence ID" value="ORD93630.1"/>
    <property type="molecule type" value="Genomic_DNA"/>
</dbReference>
<dbReference type="VEuPathDB" id="MicrosporidiaDB:ECANGB1_1847"/>
<evidence type="ECO:0000313" key="2">
    <source>
        <dbReference type="Proteomes" id="UP000192639"/>
    </source>
</evidence>
<sequence length="63" mass="7453">MKNLLGLIYLAKEIICAGYESDEIEVMYHNILIPNDHIPFQNNKIKYTYFKPYLTKLKGILMM</sequence>
<protein>
    <submittedName>
        <fullName evidence="1">Uncharacterized protein</fullName>
    </submittedName>
</protein>
<proteinExistence type="predicted"/>
<organism evidence="1 2">
    <name type="scientific">Enterospora canceri</name>
    <dbReference type="NCBI Taxonomy" id="1081671"/>
    <lineage>
        <taxon>Eukaryota</taxon>
        <taxon>Fungi</taxon>
        <taxon>Fungi incertae sedis</taxon>
        <taxon>Microsporidia</taxon>
        <taxon>Enterocytozoonidae</taxon>
        <taxon>Enterospora</taxon>
    </lineage>
</organism>
<keyword evidence="2" id="KW-1185">Reference proteome</keyword>
<evidence type="ECO:0000313" key="1">
    <source>
        <dbReference type="EMBL" id="ORD93630.1"/>
    </source>
</evidence>
<comment type="caution">
    <text evidence="1">The sequence shown here is derived from an EMBL/GenBank/DDBJ whole genome shotgun (WGS) entry which is preliminary data.</text>
</comment>
<name>A0A1Y1S634_9MICR</name>
<dbReference type="Proteomes" id="UP000192639">
    <property type="component" value="Unassembled WGS sequence"/>
</dbReference>
<accession>A0A1Y1S634</accession>
<gene>
    <name evidence="1" type="ORF">ECANGB1_1847</name>
</gene>
<reference evidence="1 2" key="1">
    <citation type="journal article" date="2017" name="Environ. Microbiol.">
        <title>Decay of the glycolytic pathway and adaptation to intranuclear parasitism within Enterocytozoonidae microsporidia.</title>
        <authorList>
            <person name="Wiredu Boakye D."/>
            <person name="Jaroenlak P."/>
            <person name="Prachumwat A."/>
            <person name="Williams T.A."/>
            <person name="Bateman K.S."/>
            <person name="Itsathitphaisarn O."/>
            <person name="Sritunyalucksana K."/>
            <person name="Paszkiewicz K.H."/>
            <person name="Moore K.A."/>
            <person name="Stentiford G.D."/>
            <person name="Williams B.A."/>
        </authorList>
    </citation>
    <scope>NUCLEOTIDE SEQUENCE [LARGE SCALE GENOMIC DNA]</scope>
    <source>
        <strain evidence="1 2">GB1</strain>
    </source>
</reference>
<dbReference type="AlphaFoldDB" id="A0A1Y1S634"/>